<dbReference type="Proteomes" id="UP000183275">
    <property type="component" value="Unassembled WGS sequence"/>
</dbReference>
<keyword evidence="1" id="KW-0472">Membrane</keyword>
<dbReference type="OrthoDB" id="255777at2157"/>
<accession>A0A1I0QUV0</accession>
<reference evidence="3" key="1">
    <citation type="submission" date="2016-10" db="EMBL/GenBank/DDBJ databases">
        <authorList>
            <person name="Varghese N."/>
        </authorList>
    </citation>
    <scope>NUCLEOTIDE SEQUENCE [LARGE SCALE GENOMIC DNA]</scope>
    <source>
        <strain evidence="3">CGMCC 1.12284</strain>
    </source>
</reference>
<proteinExistence type="predicted"/>
<organism evidence="2 3">
    <name type="scientific">Natrinema salifodinae</name>
    <dbReference type="NCBI Taxonomy" id="1202768"/>
    <lineage>
        <taxon>Archaea</taxon>
        <taxon>Methanobacteriati</taxon>
        <taxon>Methanobacteriota</taxon>
        <taxon>Stenosarchaea group</taxon>
        <taxon>Halobacteria</taxon>
        <taxon>Halobacteriales</taxon>
        <taxon>Natrialbaceae</taxon>
        <taxon>Natrinema</taxon>
    </lineage>
</organism>
<evidence type="ECO:0000256" key="1">
    <source>
        <dbReference type="SAM" id="Phobius"/>
    </source>
</evidence>
<keyword evidence="3" id="KW-1185">Reference proteome</keyword>
<dbReference type="RefSeq" id="WP_173424899.1">
    <property type="nucleotide sequence ID" value="NZ_FOIS01000005.1"/>
</dbReference>
<dbReference type="eggNOG" id="arCOG07577">
    <property type="taxonomic scope" value="Archaea"/>
</dbReference>
<feature type="transmembrane region" description="Helical" evidence="1">
    <location>
        <begin position="12"/>
        <end position="34"/>
    </location>
</feature>
<evidence type="ECO:0000313" key="3">
    <source>
        <dbReference type="Proteomes" id="UP000183275"/>
    </source>
</evidence>
<evidence type="ECO:0000313" key="2">
    <source>
        <dbReference type="EMBL" id="SEW31423.1"/>
    </source>
</evidence>
<dbReference type="AlphaFoldDB" id="A0A1I0QUV0"/>
<protein>
    <submittedName>
        <fullName evidence="2">Uncharacterized protein</fullName>
    </submittedName>
</protein>
<dbReference type="Pfam" id="PF24352">
    <property type="entry name" value="DUF7512"/>
    <property type="match status" value="1"/>
</dbReference>
<dbReference type="EMBL" id="FOIS01000005">
    <property type="protein sequence ID" value="SEW31423.1"/>
    <property type="molecule type" value="Genomic_DNA"/>
</dbReference>
<keyword evidence="1" id="KW-0812">Transmembrane</keyword>
<gene>
    <name evidence="2" type="ORF">SAMN05216285_3999</name>
</gene>
<keyword evidence="1" id="KW-1133">Transmembrane helix</keyword>
<name>A0A1I0QUV0_9EURY</name>
<sequence length="49" mass="4928">MFGLETLGGSAQAAMTVGLVLAEAIALYVGYGAMTRLAGPTARNALRGD</sequence>
<dbReference type="STRING" id="1202768.SAMN05216285_3999"/>
<dbReference type="InterPro" id="IPR055934">
    <property type="entry name" value="DUF7512"/>
</dbReference>